<dbReference type="Proteomes" id="UP000030377">
    <property type="component" value="Unassembled WGS sequence"/>
</dbReference>
<keyword evidence="1" id="KW-0732">Signal</keyword>
<comment type="caution">
    <text evidence="2">The sequence shown here is derived from an EMBL/GenBank/DDBJ whole genome shotgun (WGS) entry which is preliminary data.</text>
</comment>
<dbReference type="PANTHER" id="PTHR30024:SF2">
    <property type="entry name" value="ABC TRANSPORTER SUBSTRATE-BINDING PROTEIN"/>
    <property type="match status" value="1"/>
</dbReference>
<dbReference type="EMBL" id="JRPN01000025">
    <property type="protein sequence ID" value="KGT75267.1"/>
    <property type="molecule type" value="Genomic_DNA"/>
</dbReference>
<dbReference type="Pfam" id="PF13379">
    <property type="entry name" value="NMT1_2"/>
    <property type="match status" value="1"/>
</dbReference>
<organism evidence="2 3">
    <name type="scientific">Bradyrhizobium japonicum</name>
    <dbReference type="NCBI Taxonomy" id="375"/>
    <lineage>
        <taxon>Bacteria</taxon>
        <taxon>Pseudomonadati</taxon>
        <taxon>Pseudomonadota</taxon>
        <taxon>Alphaproteobacteria</taxon>
        <taxon>Hyphomicrobiales</taxon>
        <taxon>Nitrobacteraceae</taxon>
        <taxon>Bradyrhizobium</taxon>
    </lineage>
</organism>
<gene>
    <name evidence="2" type="ORF">MA20_32620</name>
</gene>
<dbReference type="AlphaFoldDB" id="A0A0A3XLI8"/>
<feature type="signal peptide" evidence="1">
    <location>
        <begin position="1"/>
        <end position="27"/>
    </location>
</feature>
<dbReference type="PANTHER" id="PTHR30024">
    <property type="entry name" value="ALIPHATIC SULFONATES-BINDING PROTEIN-RELATED"/>
    <property type="match status" value="1"/>
</dbReference>
<accession>A0A0A3XLI8</accession>
<protein>
    <recommendedName>
        <fullName evidence="4">ABC transporter substrate-binding protein</fullName>
    </recommendedName>
</protein>
<feature type="chain" id="PRO_5002004490" description="ABC transporter substrate-binding protein" evidence="1">
    <location>
        <begin position="28"/>
        <end position="334"/>
    </location>
</feature>
<evidence type="ECO:0000256" key="1">
    <source>
        <dbReference type="SAM" id="SignalP"/>
    </source>
</evidence>
<dbReference type="Gene3D" id="3.40.190.10">
    <property type="entry name" value="Periplasmic binding protein-like II"/>
    <property type="match status" value="1"/>
</dbReference>
<dbReference type="PROSITE" id="PS51318">
    <property type="entry name" value="TAT"/>
    <property type="match status" value="1"/>
</dbReference>
<evidence type="ECO:0000313" key="2">
    <source>
        <dbReference type="EMBL" id="KGT75267.1"/>
    </source>
</evidence>
<reference evidence="2 3" key="1">
    <citation type="submission" date="2014-09" db="EMBL/GenBank/DDBJ databases">
        <title>Draft genome of Bradyrhizobium japonicum Is-34.</title>
        <authorList>
            <person name="Tsurumaru H."/>
            <person name="Yamakawa T."/>
            <person name="Hashimoto S."/>
            <person name="Okizaki K."/>
            <person name="Kanesaki Y."/>
            <person name="Yoshikawa H."/>
            <person name="Yajima S."/>
        </authorList>
    </citation>
    <scope>NUCLEOTIDE SEQUENCE [LARGE SCALE GENOMIC DNA]</scope>
    <source>
        <strain evidence="2 3">Is-34</strain>
    </source>
</reference>
<dbReference type="SUPFAM" id="SSF53850">
    <property type="entry name" value="Periplasmic binding protein-like II"/>
    <property type="match status" value="1"/>
</dbReference>
<evidence type="ECO:0008006" key="4">
    <source>
        <dbReference type="Google" id="ProtNLM"/>
    </source>
</evidence>
<sequence length="334" mass="36259">MTRIEISRRKALGAIAGVLALPALARAQSVTEVRAIIQYGVSYLPLMLIEEEKFLGAALAELGEPRAELKLQRVSGSTAVNEGLLAGTADVGVMGVPSLLIIAEKTRGGVKGLASCSSFPMVLNTVVDRIKTIADFSPQDRIATPANTSPQNLCLRMAAEKFLGDPKKLDTNVVALPHPDAMSAMLAGTEVSAHFTNAPFAQFEADDKRVHRVLSSEDILGKPSTFVLLAANARFVDRNPKVSQAMVTAMDAAMKRIKEDPARAAALYLRLEPSKSMNVEYVERILRDPENVFSVSPGGVMTYADFMQRTGQIKSRPAKWQDIFFPFIQERQGS</sequence>
<proteinExistence type="predicted"/>
<dbReference type="InterPro" id="IPR006311">
    <property type="entry name" value="TAT_signal"/>
</dbReference>
<evidence type="ECO:0000313" key="3">
    <source>
        <dbReference type="Proteomes" id="UP000030377"/>
    </source>
</evidence>
<dbReference type="RefSeq" id="WP_052435658.1">
    <property type="nucleotide sequence ID" value="NZ_CP081350.1"/>
</dbReference>
<name>A0A0A3XLI8_BRAJP</name>